<feature type="transmembrane region" description="Helical" evidence="1">
    <location>
        <begin position="152"/>
        <end position="170"/>
    </location>
</feature>
<feature type="transmembrane region" description="Helical" evidence="1">
    <location>
        <begin position="298"/>
        <end position="322"/>
    </location>
</feature>
<comment type="caution">
    <text evidence="2">The sequence shown here is derived from an EMBL/GenBank/DDBJ whole genome shotgun (WGS) entry which is preliminary data.</text>
</comment>
<evidence type="ECO:0000313" key="3">
    <source>
        <dbReference type="Proteomes" id="UP000324574"/>
    </source>
</evidence>
<feature type="transmembrane region" description="Helical" evidence="1">
    <location>
        <begin position="342"/>
        <end position="360"/>
    </location>
</feature>
<feature type="transmembrane region" description="Helical" evidence="1">
    <location>
        <begin position="398"/>
        <end position="421"/>
    </location>
</feature>
<feature type="transmembrane region" description="Helical" evidence="1">
    <location>
        <begin position="182"/>
        <end position="211"/>
    </location>
</feature>
<keyword evidence="1" id="KW-0812">Transmembrane</keyword>
<evidence type="ECO:0000256" key="1">
    <source>
        <dbReference type="SAM" id="Phobius"/>
    </source>
</evidence>
<gene>
    <name evidence="2" type="ORF">EPJ70_04785</name>
</gene>
<keyword evidence="1" id="KW-1133">Transmembrane helix</keyword>
<dbReference type="RefSeq" id="WP_147526302.1">
    <property type="nucleotide sequence ID" value="NZ_SAYG01000006.1"/>
</dbReference>
<evidence type="ECO:0000313" key="2">
    <source>
        <dbReference type="EMBL" id="TXJ45703.1"/>
    </source>
</evidence>
<accession>A0A5C8F7E8</accession>
<feature type="transmembrane region" description="Helical" evidence="1">
    <location>
        <begin position="122"/>
        <end position="140"/>
    </location>
</feature>
<keyword evidence="1" id="KW-0472">Membrane</keyword>
<sequence>MKTAEYIIIPTFLIIFSIIANLFLDYYIVPKRLTRIDQSQHFYDMKKWVESGKLPTTSARFIASQVVNEEFTTPRVPGGGYYIFYTLFYKMANESLLGAKIINLIFNLIIISIFLFWFYKKFGLLITSIIAPLILCNGYFVMATTDFWNPNLTLIFSFLFFIFLFEYIGSENENIIKLSAVMIFPILAIMAQGHFVTFFSMIPTVIVYLIIKFKRTIKYILFWIFGVFISFLEYLPYIISELRNGFNNTNMIFSVRSGLSSLPFPQMHAIFLFPTNEMSVFYGNSIYGSINFWLQYPLMILGLLFLFASIIFSFYCIIRVFYFVFNKKYEAKSNIEKTLIEMLKIFLIFIPTTIIINILARSKPGTFHYLYSAFSLSYLPIIFFLFQKKDKFILNKKFFYIFFACIFVNIFIMVLQLATYVKNYEEPKNMAGMKTVAKTLIEHSKGEEISIIGVYGDDNYMYRDIAIAYFPDMVWNQNNNSTNLYIILDRTGTLSKPKYTISSYMEYLNKNATLLGDNGTLFVYKYHGKEPLEMPKKK</sequence>
<name>A0A5C8F7E8_9SPIR</name>
<dbReference type="AlphaFoldDB" id="A0A5C8F7E8"/>
<evidence type="ECO:0008006" key="4">
    <source>
        <dbReference type="Google" id="ProtNLM"/>
    </source>
</evidence>
<feature type="transmembrane region" description="Helical" evidence="1">
    <location>
        <begin position="6"/>
        <end position="29"/>
    </location>
</feature>
<dbReference type="Proteomes" id="UP000324574">
    <property type="component" value="Unassembled WGS sequence"/>
</dbReference>
<protein>
    <recommendedName>
        <fullName evidence="4">Glycosyltransferase RgtA/B/C/D-like domain-containing protein</fullName>
    </recommendedName>
</protein>
<feature type="transmembrane region" description="Helical" evidence="1">
    <location>
        <begin position="97"/>
        <end position="116"/>
    </location>
</feature>
<feature type="transmembrane region" description="Helical" evidence="1">
    <location>
        <begin position="220"/>
        <end position="239"/>
    </location>
</feature>
<organism evidence="2 3">
    <name type="scientific">Brachyspira aalborgi</name>
    <dbReference type="NCBI Taxonomy" id="29522"/>
    <lineage>
        <taxon>Bacteria</taxon>
        <taxon>Pseudomonadati</taxon>
        <taxon>Spirochaetota</taxon>
        <taxon>Spirochaetia</taxon>
        <taxon>Brachyspirales</taxon>
        <taxon>Brachyspiraceae</taxon>
        <taxon>Brachyspira</taxon>
    </lineage>
</organism>
<reference evidence="2 3" key="1">
    <citation type="journal article" date="1992" name="Lakartidningen">
        <title>[Penicillin V and not amoxicillin is the first choice preparation in acute otitis].</title>
        <authorList>
            <person name="Kamme C."/>
            <person name="Lundgren K."/>
            <person name="Prellner K."/>
        </authorList>
    </citation>
    <scope>NUCLEOTIDE SEQUENCE [LARGE SCALE GENOMIC DNA]</scope>
    <source>
        <strain evidence="2 3">PC3714II</strain>
    </source>
</reference>
<feature type="transmembrane region" description="Helical" evidence="1">
    <location>
        <begin position="366"/>
        <end position="386"/>
    </location>
</feature>
<proteinExistence type="predicted"/>
<dbReference type="EMBL" id="SAYG01000006">
    <property type="protein sequence ID" value="TXJ45703.1"/>
    <property type="molecule type" value="Genomic_DNA"/>
</dbReference>